<name>A0ABQ0P2H0_9PROT</name>
<dbReference type="InterPro" id="IPR004464">
    <property type="entry name" value="FBPase_class-2/SBPase"/>
</dbReference>
<proteinExistence type="inferred from homology"/>
<evidence type="ECO:0000313" key="9">
    <source>
        <dbReference type="Proteomes" id="UP001062901"/>
    </source>
</evidence>
<dbReference type="Gene3D" id="3.30.540.10">
    <property type="entry name" value="Fructose-1,6-Bisphosphatase, subunit A, domain 1"/>
    <property type="match status" value="1"/>
</dbReference>
<evidence type="ECO:0000256" key="3">
    <source>
        <dbReference type="ARBA" id="ARBA00022723"/>
    </source>
</evidence>
<keyword evidence="5" id="KW-0464">Manganese</keyword>
<gene>
    <name evidence="8" type="ORF">AA15669_1200</name>
</gene>
<organism evidence="8 9">
    <name type="scientific">Saccharibacter floricola DSM 15669</name>
    <dbReference type="NCBI Taxonomy" id="1123227"/>
    <lineage>
        <taxon>Bacteria</taxon>
        <taxon>Pseudomonadati</taxon>
        <taxon>Pseudomonadota</taxon>
        <taxon>Alphaproteobacteria</taxon>
        <taxon>Acetobacterales</taxon>
        <taxon>Acetobacteraceae</taxon>
        <taxon>Saccharibacter</taxon>
    </lineage>
</organism>
<protein>
    <recommendedName>
        <fullName evidence="7">Fructose-1,6-bisphosphatase</fullName>
    </recommendedName>
</protein>
<dbReference type="NCBIfam" id="TIGR00330">
    <property type="entry name" value="glpX"/>
    <property type="match status" value="1"/>
</dbReference>
<comment type="caution">
    <text evidence="8">The sequence shown here is derived from an EMBL/GenBank/DDBJ whole genome shotgun (WGS) entry which is preliminary data.</text>
</comment>
<evidence type="ECO:0000256" key="4">
    <source>
        <dbReference type="ARBA" id="ARBA00022801"/>
    </source>
</evidence>
<dbReference type="RefSeq" id="WP_018980471.1">
    <property type="nucleotide sequence ID" value="NZ_BAQD01000021.1"/>
</dbReference>
<evidence type="ECO:0000256" key="1">
    <source>
        <dbReference type="ARBA" id="ARBA00001273"/>
    </source>
</evidence>
<evidence type="ECO:0000313" key="8">
    <source>
        <dbReference type="EMBL" id="GBQ07045.1"/>
    </source>
</evidence>
<dbReference type="EMBL" id="BAQD01000021">
    <property type="protein sequence ID" value="GBQ07045.1"/>
    <property type="molecule type" value="Genomic_DNA"/>
</dbReference>
<evidence type="ECO:0000256" key="2">
    <source>
        <dbReference type="ARBA" id="ARBA00008989"/>
    </source>
</evidence>
<reference evidence="8" key="1">
    <citation type="submission" date="2013-04" db="EMBL/GenBank/DDBJ databases">
        <title>The genome sequencing project of 58 acetic acid bacteria.</title>
        <authorList>
            <person name="Okamoto-Kainuma A."/>
            <person name="Ishikawa M."/>
            <person name="Umino S."/>
            <person name="Koizumi Y."/>
            <person name="Shiwa Y."/>
            <person name="Yoshikawa H."/>
            <person name="Matsutani M."/>
            <person name="Matsushita K."/>
        </authorList>
    </citation>
    <scope>NUCLEOTIDE SEQUENCE</scope>
    <source>
        <strain evidence="8">DSM 15669</strain>
    </source>
</reference>
<dbReference type="SUPFAM" id="SSF56655">
    <property type="entry name" value="Carbohydrate phosphatase"/>
    <property type="match status" value="1"/>
</dbReference>
<dbReference type="Proteomes" id="UP001062901">
    <property type="component" value="Unassembled WGS sequence"/>
</dbReference>
<dbReference type="PANTHER" id="PTHR30447">
    <property type="entry name" value="FRUCTOSE-1,6-BISPHOSPHATASE CLASS 2"/>
    <property type="match status" value="1"/>
</dbReference>
<comment type="catalytic activity">
    <reaction evidence="1">
        <text>beta-D-fructose 1,6-bisphosphate + H2O = beta-D-fructose 6-phosphate + phosphate</text>
        <dbReference type="Rhea" id="RHEA:11064"/>
        <dbReference type="ChEBI" id="CHEBI:15377"/>
        <dbReference type="ChEBI" id="CHEBI:32966"/>
        <dbReference type="ChEBI" id="CHEBI:43474"/>
        <dbReference type="ChEBI" id="CHEBI:57634"/>
        <dbReference type="EC" id="3.1.3.11"/>
    </reaction>
</comment>
<dbReference type="CDD" id="cd01516">
    <property type="entry name" value="FBPase_glpX"/>
    <property type="match status" value="1"/>
</dbReference>
<keyword evidence="3" id="KW-0479">Metal-binding</keyword>
<keyword evidence="4" id="KW-0378">Hydrolase</keyword>
<keyword evidence="9" id="KW-1185">Reference proteome</keyword>
<evidence type="ECO:0000256" key="6">
    <source>
        <dbReference type="ARBA" id="ARBA00023277"/>
    </source>
</evidence>
<dbReference type="Gene3D" id="3.40.190.90">
    <property type="match status" value="1"/>
</dbReference>
<evidence type="ECO:0000256" key="5">
    <source>
        <dbReference type="ARBA" id="ARBA00023211"/>
    </source>
</evidence>
<sequence>MSTASSVRPYRVTGRNLGLDLARVTEAAAIASARWTGRGQKNAADGAAVQAMRTAFDTVAIDGTVTIGEGEMDEAPMLYIGEKVGCGGDEMDIAVDPLEGTNLCARSMPNAITVVALAERGKFLHAPDIYMQKLAVGPGLPDDLIDINASIEVNLRELARAKKCAVSDLTLCALERERHEELVAKTLEAGARVRLLSDGDVAGVVATCMPESGVDLYAGSGGAPEGVLAAAAIRCLHGQMQGQLLFDDAAQAERARQMSAGRDPTRTLALTDMADGPVFFCATGVTSGDMLKGVEWLRNDYIRTHSVMMRSESGTIRYMDTYHHVHPRS</sequence>
<evidence type="ECO:0000256" key="7">
    <source>
        <dbReference type="PIRNR" id="PIRNR004532"/>
    </source>
</evidence>
<keyword evidence="6 7" id="KW-0119">Carbohydrate metabolism</keyword>
<dbReference type="PIRSF" id="PIRSF004532">
    <property type="entry name" value="GlpX"/>
    <property type="match status" value="1"/>
</dbReference>
<accession>A0ABQ0P2H0</accession>
<dbReference type="Pfam" id="PF03320">
    <property type="entry name" value="FBPase_glpX"/>
    <property type="match status" value="1"/>
</dbReference>
<comment type="similarity">
    <text evidence="2 7">Belongs to the FBPase class 2 family.</text>
</comment>
<dbReference type="PANTHER" id="PTHR30447:SF0">
    <property type="entry name" value="FRUCTOSE-1,6-BISPHOSPHATASE 1 CLASS 2-RELATED"/>
    <property type="match status" value="1"/>
</dbReference>